<dbReference type="GO" id="GO:0004853">
    <property type="term" value="F:uroporphyrinogen decarboxylase activity"/>
    <property type="evidence" value="ECO:0007669"/>
    <property type="project" value="InterPro"/>
</dbReference>
<dbReference type="GO" id="GO:0006779">
    <property type="term" value="P:porphyrin-containing compound biosynthetic process"/>
    <property type="evidence" value="ECO:0007669"/>
    <property type="project" value="InterPro"/>
</dbReference>
<evidence type="ECO:0000313" key="2">
    <source>
        <dbReference type="EMBL" id="OQB74099.1"/>
    </source>
</evidence>
<dbReference type="AlphaFoldDB" id="A0A1V6CB51"/>
<dbReference type="Proteomes" id="UP000485562">
    <property type="component" value="Unassembled WGS sequence"/>
</dbReference>
<organism evidence="2">
    <name type="scientific">candidate division TA06 bacterium ADurb.Bin131</name>
    <dbReference type="NCBI Taxonomy" id="1852827"/>
    <lineage>
        <taxon>Bacteria</taxon>
        <taxon>Bacteria division TA06</taxon>
    </lineage>
</organism>
<dbReference type="SUPFAM" id="SSF51726">
    <property type="entry name" value="UROD/MetE-like"/>
    <property type="match status" value="1"/>
</dbReference>
<dbReference type="Pfam" id="PF01208">
    <property type="entry name" value="URO-D"/>
    <property type="match status" value="1"/>
</dbReference>
<protein>
    <submittedName>
        <fullName evidence="2">Uroporphyrinogen decarboxylase (URO-D)</fullName>
    </submittedName>
</protein>
<proteinExistence type="predicted"/>
<feature type="domain" description="Uroporphyrinogen decarboxylase (URO-D)" evidence="1">
    <location>
        <begin position="165"/>
        <end position="348"/>
    </location>
</feature>
<evidence type="ECO:0000259" key="1">
    <source>
        <dbReference type="Pfam" id="PF01208"/>
    </source>
</evidence>
<dbReference type="EMBL" id="MWDQ01000052">
    <property type="protein sequence ID" value="OQB74099.1"/>
    <property type="molecule type" value="Genomic_DNA"/>
</dbReference>
<dbReference type="Gene3D" id="3.20.20.210">
    <property type="match status" value="1"/>
</dbReference>
<dbReference type="InterPro" id="IPR000257">
    <property type="entry name" value="Uroporphyrinogen_deCOase"/>
</dbReference>
<accession>A0A1V6CB51</accession>
<gene>
    <name evidence="2" type="ORF">BWX89_00665</name>
</gene>
<name>A0A1V6CB51_UNCT6</name>
<sequence>MNEIERFYATMEYNPRDRAMFWAWGAWPETLERWKKERPDFDKIDLNGKADIRQSFNHWFFPDPPFERKIIEETDRHILYINHEGILMRERKDNPYSSMPQFVRFPVETRQDFRKFWKERMVPDLEKRICPDWKNFLKEARLKPFPFIIISDRWGGFFGPLRNLVGIEKLCMLFYDDTVFLEEMMDANADFIISMMSQILDVISIDGFGFWEDMAHKSGPLISPEMVRRFMFPRYRRVVDFLNNRGVKFIGLDSDGYIDSLIPVWLDAGLNFLYPFEVQAGMDVIKVREKYGKNLRIWGGVDKRSIANGRKAIDEEIKRITPLIEEGGYIPHTDHSIPPDVSLDNYLYYLEKMFETCEKIIH</sequence>
<comment type="caution">
    <text evidence="2">The sequence shown here is derived from an EMBL/GenBank/DDBJ whole genome shotgun (WGS) entry which is preliminary data.</text>
</comment>
<reference evidence="2" key="1">
    <citation type="submission" date="2017-02" db="EMBL/GenBank/DDBJ databases">
        <title>Delving into the versatile metabolic prowess of the omnipresent phylum Bacteroidetes.</title>
        <authorList>
            <person name="Nobu M.K."/>
            <person name="Mei R."/>
            <person name="Narihiro T."/>
            <person name="Kuroda K."/>
            <person name="Liu W.-T."/>
        </authorList>
    </citation>
    <scope>NUCLEOTIDE SEQUENCE</scope>
    <source>
        <strain evidence="2">ADurb.Bin131</strain>
    </source>
</reference>
<dbReference type="InterPro" id="IPR038071">
    <property type="entry name" value="UROD/MetE-like_sf"/>
</dbReference>